<dbReference type="EMBL" id="AP023081">
    <property type="protein sequence ID" value="BCD87211.1"/>
    <property type="molecule type" value="Genomic_DNA"/>
</dbReference>
<dbReference type="PRINTS" id="PR00111">
    <property type="entry name" value="ABHYDROLASE"/>
</dbReference>
<dbReference type="PROSITE" id="PS50931">
    <property type="entry name" value="HTH_LYSR"/>
    <property type="match status" value="1"/>
</dbReference>
<feature type="domain" description="HTH lysR-type" evidence="5">
    <location>
        <begin position="6"/>
        <end position="63"/>
    </location>
</feature>
<dbReference type="SUPFAM" id="SSF53474">
    <property type="entry name" value="alpha/beta-Hydrolases"/>
    <property type="match status" value="1"/>
</dbReference>
<dbReference type="PANTHER" id="PTHR30126:SF88">
    <property type="entry name" value="TRANSCRIPTIONAL REGULATOR-RELATED"/>
    <property type="match status" value="1"/>
</dbReference>
<evidence type="ECO:0000256" key="3">
    <source>
        <dbReference type="ARBA" id="ARBA00023125"/>
    </source>
</evidence>
<keyword evidence="4" id="KW-0804">Transcription</keyword>
<keyword evidence="2" id="KW-0805">Transcription regulation</keyword>
<dbReference type="InterPro" id="IPR000847">
    <property type="entry name" value="LysR_HTH_N"/>
</dbReference>
<evidence type="ECO:0000256" key="4">
    <source>
        <dbReference type="ARBA" id="ARBA00023163"/>
    </source>
</evidence>
<evidence type="ECO:0000256" key="2">
    <source>
        <dbReference type="ARBA" id="ARBA00023015"/>
    </source>
</evidence>
<dbReference type="InterPro" id="IPR000073">
    <property type="entry name" value="AB_hydrolase_1"/>
</dbReference>
<dbReference type="Pfam" id="PF00126">
    <property type="entry name" value="HTH_1"/>
    <property type="match status" value="1"/>
</dbReference>
<dbReference type="Gene3D" id="3.40.190.290">
    <property type="match status" value="1"/>
</dbReference>
<name>A0ABM7LCG0_9PSED</name>
<sequence>MKAPRVTLDQWRTLQAVVDHGGFAQAAEATHRSQSSVSYTVARMQEQLGVPLLRIDGRKAVLTEAGEVLLRRSRQLVKSASQLEELAHHMEQGWEAEVRLVVDAAYPTARLLRALAAFMPQSRGCRVRLREEVLSGVEEVLLEGTADLAITGLNIPGYLGTELCNVEFVAVAHPDHPLHRLQRDVTFHDLETQLQVVIRDSGRTQPRDVGWLGAEQRWTVGSLATAANFVSNGLGFAWLPRHIIERELKDGLLKPLPMDQGATRHPGFFLYANKEKALGPASQILVELIKTFDSAPLNAPFAAPCPTPEGETTMSWFDNDDCQLHYEEYGHGAPLLLVHGLGSSTRDWEYQIPVLAAHYRVIALDVRGHGRSDKPEGPYAIADFADDVAALIEHLQLPPVHLVGISMGGMIGFQLGVDRPDLLQSLTIVNSGPEVKPRSPREYWEVARRWTLSRLMSLDTIAKALARLLFPRPEQAELRRKVEERWPQNDKRAYLASLDAIIGWGVRERLGRITCPTLVITADRDYTPVAQKEAYVREMPNARLVVIEDSRHATPLDQPQRFNATLLGFLEEVAAHKDQ</sequence>
<dbReference type="SUPFAM" id="SSF46785">
    <property type="entry name" value="Winged helix' DNA-binding domain"/>
    <property type="match status" value="1"/>
</dbReference>
<dbReference type="Pfam" id="PF03466">
    <property type="entry name" value="LysR_substrate"/>
    <property type="match status" value="1"/>
</dbReference>
<dbReference type="Gene3D" id="3.40.50.1820">
    <property type="entry name" value="alpha/beta hydrolase"/>
    <property type="match status" value="1"/>
</dbReference>
<evidence type="ECO:0000313" key="6">
    <source>
        <dbReference type="EMBL" id="BCD87211.1"/>
    </source>
</evidence>
<dbReference type="InterPro" id="IPR036388">
    <property type="entry name" value="WH-like_DNA-bd_sf"/>
</dbReference>
<keyword evidence="3" id="KW-0238">DNA-binding</keyword>
<evidence type="ECO:0000256" key="1">
    <source>
        <dbReference type="ARBA" id="ARBA00009437"/>
    </source>
</evidence>
<dbReference type="Pfam" id="PF00561">
    <property type="entry name" value="Abhydrolase_1"/>
    <property type="match status" value="1"/>
</dbReference>
<dbReference type="InterPro" id="IPR029058">
    <property type="entry name" value="AB_hydrolase_fold"/>
</dbReference>
<comment type="similarity">
    <text evidence="1">Belongs to the LysR transcriptional regulatory family.</text>
</comment>
<accession>A0ABM7LCG0</accession>
<dbReference type="InterPro" id="IPR005119">
    <property type="entry name" value="LysR_subst-bd"/>
</dbReference>
<keyword evidence="7" id="KW-1185">Reference proteome</keyword>
<proteinExistence type="inferred from homology"/>
<dbReference type="Gene3D" id="1.10.10.10">
    <property type="entry name" value="Winged helix-like DNA-binding domain superfamily/Winged helix DNA-binding domain"/>
    <property type="match status" value="1"/>
</dbReference>
<protein>
    <recommendedName>
        <fullName evidence="5">HTH lysR-type domain-containing protein</fullName>
    </recommendedName>
</protein>
<reference evidence="6" key="1">
    <citation type="submission" date="2020-05" db="EMBL/GenBank/DDBJ databases">
        <title>Complete genome sequence of Pseudomonas sp. Sm006.</title>
        <authorList>
            <person name="Takeuchi K."/>
            <person name="Someya N."/>
        </authorList>
    </citation>
    <scope>NUCLEOTIDE SEQUENCE</scope>
    <source>
        <strain evidence="6">Sm006</strain>
    </source>
</reference>
<gene>
    <name evidence="6" type="ORF">PSm6_36180</name>
</gene>
<evidence type="ECO:0000259" key="5">
    <source>
        <dbReference type="PROSITE" id="PS50931"/>
    </source>
</evidence>
<dbReference type="Proteomes" id="UP001064896">
    <property type="component" value="Chromosome"/>
</dbReference>
<dbReference type="PANTHER" id="PTHR30126">
    <property type="entry name" value="HTH-TYPE TRANSCRIPTIONAL REGULATOR"/>
    <property type="match status" value="1"/>
</dbReference>
<dbReference type="SUPFAM" id="SSF53850">
    <property type="entry name" value="Periplasmic binding protein-like II"/>
    <property type="match status" value="1"/>
</dbReference>
<dbReference type="InterPro" id="IPR036390">
    <property type="entry name" value="WH_DNA-bd_sf"/>
</dbReference>
<evidence type="ECO:0000313" key="7">
    <source>
        <dbReference type="Proteomes" id="UP001064896"/>
    </source>
</evidence>
<organism evidence="6 7">
    <name type="scientific">Pseudomonas solani</name>
    <dbReference type="NCBI Taxonomy" id="2731552"/>
    <lineage>
        <taxon>Bacteria</taxon>
        <taxon>Pseudomonadati</taxon>
        <taxon>Pseudomonadota</taxon>
        <taxon>Gammaproteobacteria</taxon>
        <taxon>Pseudomonadales</taxon>
        <taxon>Pseudomonadaceae</taxon>
        <taxon>Pseudomonas</taxon>
    </lineage>
</organism>